<feature type="active site" description="Proton donor/acceptor" evidence="10">
    <location>
        <position position="415"/>
    </location>
</feature>
<dbReference type="RefSeq" id="WP_163945864.1">
    <property type="nucleotide sequence ID" value="NZ_JAAIKC010000003.1"/>
</dbReference>
<dbReference type="EMBL" id="JAAIKC010000003">
    <property type="protein sequence ID" value="NEW06587.1"/>
    <property type="molecule type" value="Genomic_DNA"/>
</dbReference>
<evidence type="ECO:0000256" key="2">
    <source>
        <dbReference type="ARBA" id="ARBA00005992"/>
    </source>
</evidence>
<sequence length="495" mass="55810">MIRRSQRFRNYLDENLIHLHKNLFISPSDPLYHEKVIRYLDSRSPEAHFKLGQKFQLRGNRKRALFHYKEVLKTYPSPFYSAANRAIHHMDEQHATALAQMESAAYAEPHKQLLPPFMKSLLIVLFVLNLLLILLFFGENPIYKMISTSKVWGVGSNVTYETVDVPYVSYLLPDVKNEEIESELHKLAIELAKDMPNHNIIIYGIISNDVRDRGKTMLLTNDEMTKSAIVIAQYYPGANRSVNIRFLNSQFDKHQPLNAIGANLVRTALAAYRNDYGKEPRGLEWLVQDYPNNYLSFIPVETSSRSNTIHTSYDGSGGWVYDSAADQLKTMFYANVPSGDSIPFEPLHIEINKAQHRLKLLSGSNLLWDKEIGLGANDSTPLGSFQVRDRVLNPMGKRQQSYGDAGLGMGAIALHGTTDESSLGADKSLGCVRLSNEDIQQLFAFVPKGAEVQIATASWVSNNELKAVDGTNLLIPNSLPLINEKPVHLIFHWLG</sequence>
<gene>
    <name evidence="13" type="ORF">GK047_11240</name>
</gene>
<protein>
    <submittedName>
        <fullName evidence="13">L,D-transpeptidase</fullName>
    </submittedName>
</protein>
<evidence type="ECO:0000256" key="9">
    <source>
        <dbReference type="PROSITE-ProRule" id="PRU00339"/>
    </source>
</evidence>
<dbReference type="GO" id="GO:0005576">
    <property type="term" value="C:extracellular region"/>
    <property type="evidence" value="ECO:0007669"/>
    <property type="project" value="TreeGrafter"/>
</dbReference>
<keyword evidence="11" id="KW-1133">Transmembrane helix</keyword>
<evidence type="ECO:0000256" key="4">
    <source>
        <dbReference type="ARBA" id="ARBA00022679"/>
    </source>
</evidence>
<evidence type="ECO:0000256" key="8">
    <source>
        <dbReference type="ARBA" id="ARBA00023316"/>
    </source>
</evidence>
<keyword evidence="6 10" id="KW-0133">Cell shape</keyword>
<accession>A0A6G3ZYV7</accession>
<dbReference type="PROSITE" id="PS50005">
    <property type="entry name" value="TPR"/>
    <property type="match status" value="1"/>
</dbReference>
<name>A0A6G3ZYV7_9BACL</name>
<keyword evidence="11" id="KW-0812">Transmembrane</keyword>
<comment type="similarity">
    <text evidence="2">Belongs to the YkuD family.</text>
</comment>
<evidence type="ECO:0000256" key="3">
    <source>
        <dbReference type="ARBA" id="ARBA00022676"/>
    </source>
</evidence>
<dbReference type="GO" id="GO:0008360">
    <property type="term" value="P:regulation of cell shape"/>
    <property type="evidence" value="ECO:0007669"/>
    <property type="project" value="UniProtKB-UniRule"/>
</dbReference>
<evidence type="ECO:0000256" key="6">
    <source>
        <dbReference type="ARBA" id="ARBA00022960"/>
    </source>
</evidence>
<dbReference type="InterPro" id="IPR050979">
    <property type="entry name" value="LD-transpeptidase"/>
</dbReference>
<keyword evidence="8 10" id="KW-0961">Cell wall biogenesis/degradation</keyword>
<feature type="repeat" description="TPR" evidence="9">
    <location>
        <begin position="45"/>
        <end position="78"/>
    </location>
</feature>
<evidence type="ECO:0000256" key="5">
    <source>
        <dbReference type="ARBA" id="ARBA00022801"/>
    </source>
</evidence>
<evidence type="ECO:0000256" key="1">
    <source>
        <dbReference type="ARBA" id="ARBA00004752"/>
    </source>
</evidence>
<dbReference type="InterPro" id="IPR038063">
    <property type="entry name" value="Transpep_catalytic_dom"/>
</dbReference>
<evidence type="ECO:0000256" key="7">
    <source>
        <dbReference type="ARBA" id="ARBA00022984"/>
    </source>
</evidence>
<evidence type="ECO:0000256" key="10">
    <source>
        <dbReference type="PROSITE-ProRule" id="PRU01373"/>
    </source>
</evidence>
<keyword evidence="5" id="KW-0378">Hydrolase</keyword>
<dbReference type="CDD" id="cd16913">
    <property type="entry name" value="YkuD_like"/>
    <property type="match status" value="1"/>
</dbReference>
<comment type="pathway">
    <text evidence="1 10">Cell wall biogenesis; peptidoglycan biosynthesis.</text>
</comment>
<comment type="caution">
    <text evidence="13">The sequence shown here is derived from an EMBL/GenBank/DDBJ whole genome shotgun (WGS) entry which is preliminary data.</text>
</comment>
<dbReference type="PROSITE" id="PS52029">
    <property type="entry name" value="LD_TPASE"/>
    <property type="match status" value="1"/>
</dbReference>
<dbReference type="GO" id="GO:0071972">
    <property type="term" value="F:peptidoglycan L,D-transpeptidase activity"/>
    <property type="evidence" value="ECO:0007669"/>
    <property type="project" value="TreeGrafter"/>
</dbReference>
<dbReference type="Gene3D" id="2.40.440.10">
    <property type="entry name" value="L,D-transpeptidase catalytic domain-like"/>
    <property type="match status" value="1"/>
</dbReference>
<dbReference type="PANTHER" id="PTHR30582:SF24">
    <property type="entry name" value="L,D-TRANSPEPTIDASE ERFK_SRFK-RELATED"/>
    <property type="match status" value="1"/>
</dbReference>
<keyword evidence="3" id="KW-0328">Glycosyltransferase</keyword>
<feature type="transmembrane region" description="Helical" evidence="11">
    <location>
        <begin position="120"/>
        <end position="138"/>
    </location>
</feature>
<dbReference type="GO" id="GO:0018104">
    <property type="term" value="P:peptidoglycan-protein cross-linking"/>
    <property type="evidence" value="ECO:0007669"/>
    <property type="project" value="TreeGrafter"/>
</dbReference>
<keyword evidence="4" id="KW-0808">Transferase</keyword>
<organism evidence="13">
    <name type="scientific">Paenibacillus sp. SYP-B3998</name>
    <dbReference type="NCBI Taxonomy" id="2678564"/>
    <lineage>
        <taxon>Bacteria</taxon>
        <taxon>Bacillati</taxon>
        <taxon>Bacillota</taxon>
        <taxon>Bacilli</taxon>
        <taxon>Bacillales</taxon>
        <taxon>Paenibacillaceae</taxon>
        <taxon>Paenibacillus</taxon>
    </lineage>
</organism>
<evidence type="ECO:0000259" key="12">
    <source>
        <dbReference type="PROSITE" id="PS52029"/>
    </source>
</evidence>
<dbReference type="GO" id="GO:0016757">
    <property type="term" value="F:glycosyltransferase activity"/>
    <property type="evidence" value="ECO:0007669"/>
    <property type="project" value="UniProtKB-KW"/>
</dbReference>
<dbReference type="InterPro" id="IPR019734">
    <property type="entry name" value="TPR_rpt"/>
</dbReference>
<keyword evidence="11" id="KW-0472">Membrane</keyword>
<evidence type="ECO:0000256" key="11">
    <source>
        <dbReference type="SAM" id="Phobius"/>
    </source>
</evidence>
<feature type="active site" description="Nucleophile" evidence="10">
    <location>
        <position position="431"/>
    </location>
</feature>
<dbReference type="InterPro" id="IPR005490">
    <property type="entry name" value="LD_TPept_cat_dom"/>
</dbReference>
<proteinExistence type="inferred from homology"/>
<dbReference type="AlphaFoldDB" id="A0A6G3ZYV7"/>
<reference evidence="13" key="1">
    <citation type="submission" date="2020-02" db="EMBL/GenBank/DDBJ databases">
        <authorList>
            <person name="Shen X.-R."/>
            <person name="Zhang Y.-X."/>
        </authorList>
    </citation>
    <scope>NUCLEOTIDE SEQUENCE</scope>
    <source>
        <strain evidence="13">SYP-B3998</strain>
    </source>
</reference>
<keyword evidence="9" id="KW-0802">TPR repeat</keyword>
<keyword evidence="7 10" id="KW-0573">Peptidoglycan synthesis</keyword>
<dbReference type="SUPFAM" id="SSF141523">
    <property type="entry name" value="L,D-transpeptidase catalytic domain-like"/>
    <property type="match status" value="1"/>
</dbReference>
<dbReference type="UniPathway" id="UPA00219"/>
<dbReference type="GO" id="GO:0071555">
    <property type="term" value="P:cell wall organization"/>
    <property type="evidence" value="ECO:0007669"/>
    <property type="project" value="UniProtKB-UniRule"/>
</dbReference>
<evidence type="ECO:0000313" key="13">
    <source>
        <dbReference type="EMBL" id="NEW06587.1"/>
    </source>
</evidence>
<dbReference type="Pfam" id="PF03734">
    <property type="entry name" value="YkuD"/>
    <property type="match status" value="1"/>
</dbReference>
<feature type="domain" description="L,D-TPase catalytic" evidence="12">
    <location>
        <begin position="347"/>
        <end position="455"/>
    </location>
</feature>
<dbReference type="PANTHER" id="PTHR30582">
    <property type="entry name" value="L,D-TRANSPEPTIDASE"/>
    <property type="match status" value="1"/>
</dbReference>